<dbReference type="AlphaFoldDB" id="A0A0D9W4K5"/>
<reference evidence="1" key="3">
    <citation type="submission" date="2015-04" db="UniProtKB">
        <authorList>
            <consortium name="EnsemblPlants"/>
        </authorList>
    </citation>
    <scope>IDENTIFICATION</scope>
</reference>
<proteinExistence type="predicted"/>
<protein>
    <submittedName>
        <fullName evidence="1">Uncharacterized protein</fullName>
    </submittedName>
</protein>
<evidence type="ECO:0000313" key="1">
    <source>
        <dbReference type="EnsemblPlants" id="LPERR04G08360.1"/>
    </source>
</evidence>
<keyword evidence="2" id="KW-1185">Reference proteome</keyword>
<organism evidence="1 2">
    <name type="scientific">Leersia perrieri</name>
    <dbReference type="NCBI Taxonomy" id="77586"/>
    <lineage>
        <taxon>Eukaryota</taxon>
        <taxon>Viridiplantae</taxon>
        <taxon>Streptophyta</taxon>
        <taxon>Embryophyta</taxon>
        <taxon>Tracheophyta</taxon>
        <taxon>Spermatophyta</taxon>
        <taxon>Magnoliopsida</taxon>
        <taxon>Liliopsida</taxon>
        <taxon>Poales</taxon>
        <taxon>Poaceae</taxon>
        <taxon>BOP clade</taxon>
        <taxon>Oryzoideae</taxon>
        <taxon>Oryzeae</taxon>
        <taxon>Oryzinae</taxon>
        <taxon>Leersia</taxon>
    </lineage>
</organism>
<dbReference type="EnsemblPlants" id="LPERR04G08360.1">
    <property type="protein sequence ID" value="LPERR04G08360.1"/>
    <property type="gene ID" value="LPERR04G08360"/>
</dbReference>
<dbReference type="Gramene" id="LPERR04G08360.1">
    <property type="protein sequence ID" value="LPERR04G08360.1"/>
    <property type="gene ID" value="LPERR04G08360"/>
</dbReference>
<name>A0A0D9W4K5_9ORYZ</name>
<dbReference type="STRING" id="77586.A0A0D9W4K5"/>
<dbReference type="HOGENOM" id="CLU_1613203_0_0_1"/>
<sequence length="165" mass="18345">MAPVCHPLNHSCRQGMDSSRLADSCRTHWTPFCNQGWGQAPRVGLPLPHPGKASQCRDKRPMTVDDDSAAVNFSPVNEHEEDFSAEMDFSTGNMDGGGYFTNLINDGYNSNCGWADMGSQSQCEVPRDVERNTLVRPNHRRTKNFSDEEDTLLVSAWLNISLNAV</sequence>
<dbReference type="Proteomes" id="UP000032180">
    <property type="component" value="Chromosome 4"/>
</dbReference>
<reference evidence="1 2" key="1">
    <citation type="submission" date="2012-08" db="EMBL/GenBank/DDBJ databases">
        <title>Oryza genome evolution.</title>
        <authorList>
            <person name="Wing R.A."/>
        </authorList>
    </citation>
    <scope>NUCLEOTIDE SEQUENCE</scope>
</reference>
<evidence type="ECO:0000313" key="2">
    <source>
        <dbReference type="Proteomes" id="UP000032180"/>
    </source>
</evidence>
<accession>A0A0D9W4K5</accession>
<reference evidence="2" key="2">
    <citation type="submission" date="2013-12" db="EMBL/GenBank/DDBJ databases">
        <authorList>
            <person name="Yu Y."/>
            <person name="Lee S."/>
            <person name="de Baynast K."/>
            <person name="Wissotski M."/>
            <person name="Liu L."/>
            <person name="Talag J."/>
            <person name="Goicoechea J."/>
            <person name="Angelova A."/>
            <person name="Jetty R."/>
            <person name="Kudrna D."/>
            <person name="Golser W."/>
            <person name="Rivera L."/>
            <person name="Zhang J."/>
            <person name="Wing R."/>
        </authorList>
    </citation>
    <scope>NUCLEOTIDE SEQUENCE</scope>
</reference>